<dbReference type="InterPro" id="IPR050109">
    <property type="entry name" value="HTH-type_TetR-like_transc_reg"/>
</dbReference>
<proteinExistence type="predicted"/>
<evidence type="ECO:0000256" key="2">
    <source>
        <dbReference type="ARBA" id="ARBA00023125"/>
    </source>
</evidence>
<reference evidence="6 7" key="1">
    <citation type="submission" date="2016-06" db="EMBL/GenBank/DDBJ databases">
        <authorList>
            <person name="Kjaerup R.B."/>
            <person name="Dalgaard T.S."/>
            <person name="Juul-Madsen H.R."/>
        </authorList>
    </citation>
    <scope>NUCLEOTIDE SEQUENCE [LARGE SCALE GENOMIC DNA]</scope>
    <source>
        <strain evidence="6 7">DSM 44871</strain>
    </source>
</reference>
<evidence type="ECO:0000313" key="6">
    <source>
        <dbReference type="EMBL" id="SCF10879.1"/>
    </source>
</evidence>
<dbReference type="PANTHER" id="PTHR30055">
    <property type="entry name" value="HTH-TYPE TRANSCRIPTIONAL REGULATOR RUTR"/>
    <property type="match status" value="1"/>
</dbReference>
<sequence>MTTEKRRAPAGAAVLRDEITTAIRRALMQELAAVGYGRLSIEAVARRAGVSKTAIYRRWSSKLELVLEVVAAAAHGKLPALDTGTLRGDLALLFQAVAHALRHPLASQIIPDLLAEAARNPSIDATLRQVLHARQQEIGGHLVTRAVQRGELPADTELDAAVDLIVGPLYWRLAIARLPLTDGYLDNLVESVAAGLGADSVLPRPRAAPVSG</sequence>
<dbReference type="InterPro" id="IPR009057">
    <property type="entry name" value="Homeodomain-like_sf"/>
</dbReference>
<dbReference type="Gene3D" id="1.10.10.60">
    <property type="entry name" value="Homeodomain-like"/>
    <property type="match status" value="1"/>
</dbReference>
<dbReference type="InterPro" id="IPR023772">
    <property type="entry name" value="DNA-bd_HTH_TetR-type_CS"/>
</dbReference>
<dbReference type="InterPro" id="IPR011075">
    <property type="entry name" value="TetR_C"/>
</dbReference>
<dbReference type="Gene3D" id="1.10.357.10">
    <property type="entry name" value="Tetracycline Repressor, domain 2"/>
    <property type="match status" value="1"/>
</dbReference>
<evidence type="ECO:0000256" key="1">
    <source>
        <dbReference type="ARBA" id="ARBA00023015"/>
    </source>
</evidence>
<keyword evidence="3" id="KW-0804">Transcription</keyword>
<dbReference type="AlphaFoldDB" id="A0A1C4XQV1"/>
<dbReference type="Pfam" id="PF00440">
    <property type="entry name" value="TetR_N"/>
    <property type="match status" value="1"/>
</dbReference>
<evidence type="ECO:0000259" key="5">
    <source>
        <dbReference type="PROSITE" id="PS50977"/>
    </source>
</evidence>
<dbReference type="InterPro" id="IPR001647">
    <property type="entry name" value="HTH_TetR"/>
</dbReference>
<keyword evidence="1" id="KW-0805">Transcription regulation</keyword>
<name>A0A1C4XQV1_9ACTN</name>
<organism evidence="6 7">
    <name type="scientific">Micromonospora saelicesensis</name>
    <dbReference type="NCBI Taxonomy" id="285676"/>
    <lineage>
        <taxon>Bacteria</taxon>
        <taxon>Bacillati</taxon>
        <taxon>Actinomycetota</taxon>
        <taxon>Actinomycetes</taxon>
        <taxon>Micromonosporales</taxon>
        <taxon>Micromonosporaceae</taxon>
        <taxon>Micromonospora</taxon>
    </lineage>
</organism>
<feature type="DNA-binding region" description="H-T-H motif" evidence="4">
    <location>
        <begin position="40"/>
        <end position="59"/>
    </location>
</feature>
<dbReference type="STRING" id="285676.GA0070561_3634"/>
<gene>
    <name evidence="6" type="ORF">GA0070561_3634</name>
</gene>
<accession>A0A1C4XQV1</accession>
<evidence type="ECO:0000256" key="4">
    <source>
        <dbReference type="PROSITE-ProRule" id="PRU00335"/>
    </source>
</evidence>
<dbReference type="RefSeq" id="WP_091401424.1">
    <property type="nucleotide sequence ID" value="NZ_FMCR01000003.1"/>
</dbReference>
<dbReference type="PANTHER" id="PTHR30055:SF148">
    <property type="entry name" value="TETR-FAMILY TRANSCRIPTIONAL REGULATOR"/>
    <property type="match status" value="1"/>
</dbReference>
<dbReference type="Pfam" id="PF16859">
    <property type="entry name" value="TetR_C_11"/>
    <property type="match status" value="1"/>
</dbReference>
<evidence type="ECO:0000313" key="7">
    <source>
        <dbReference type="Proteomes" id="UP000198864"/>
    </source>
</evidence>
<dbReference type="EMBL" id="FMCR01000003">
    <property type="protein sequence ID" value="SCF10879.1"/>
    <property type="molecule type" value="Genomic_DNA"/>
</dbReference>
<dbReference type="GO" id="GO:0000976">
    <property type="term" value="F:transcription cis-regulatory region binding"/>
    <property type="evidence" value="ECO:0007669"/>
    <property type="project" value="TreeGrafter"/>
</dbReference>
<dbReference type="InterPro" id="IPR036271">
    <property type="entry name" value="Tet_transcr_reg_TetR-rel_C_sf"/>
</dbReference>
<dbReference type="SUPFAM" id="SSF46689">
    <property type="entry name" value="Homeodomain-like"/>
    <property type="match status" value="1"/>
</dbReference>
<dbReference type="PROSITE" id="PS50977">
    <property type="entry name" value="HTH_TETR_2"/>
    <property type="match status" value="1"/>
</dbReference>
<dbReference type="SUPFAM" id="SSF48498">
    <property type="entry name" value="Tetracyclin repressor-like, C-terminal domain"/>
    <property type="match status" value="1"/>
</dbReference>
<feature type="domain" description="HTH tetR-type" evidence="5">
    <location>
        <begin position="17"/>
        <end position="77"/>
    </location>
</feature>
<keyword evidence="2 4" id="KW-0238">DNA-binding</keyword>
<dbReference type="GO" id="GO:0003700">
    <property type="term" value="F:DNA-binding transcription factor activity"/>
    <property type="evidence" value="ECO:0007669"/>
    <property type="project" value="TreeGrafter"/>
</dbReference>
<dbReference type="PROSITE" id="PS01081">
    <property type="entry name" value="HTH_TETR_1"/>
    <property type="match status" value="1"/>
</dbReference>
<evidence type="ECO:0000256" key="3">
    <source>
        <dbReference type="ARBA" id="ARBA00023163"/>
    </source>
</evidence>
<dbReference type="Proteomes" id="UP000198864">
    <property type="component" value="Unassembled WGS sequence"/>
</dbReference>
<protein>
    <submittedName>
        <fullName evidence="6">Transcriptional regulator, TetR family</fullName>
    </submittedName>
</protein>